<evidence type="ECO:0000256" key="5">
    <source>
        <dbReference type="ARBA" id="ARBA00023077"/>
    </source>
</evidence>
<dbReference type="PROSITE" id="PS52016">
    <property type="entry name" value="TONB_DEPENDENT_REC_3"/>
    <property type="match status" value="1"/>
</dbReference>
<protein>
    <submittedName>
        <fullName evidence="12">TonB-dependent receptor</fullName>
    </submittedName>
</protein>
<sequence>MTGDSASTPIGGNPMRIRRAWSFVAATVLGNAVFIHAARAQDIPSVALPEVDVVSPTPIPGASGIDRNKVPGFISTVTGQQFEDKKSPAVTDALTDHVPAAIGINVDGTDLSPDFFYRGFDASRISGTAQGLAIYQNGVRVNEAFGDSVNLDLILPIAINRADVYTNNPIFGLNALGGALNFTMKNGFTYQGGEASLMGGSYGRVYGTLQYGKQYGDYSVYFATDALRDDGYRPFGAQNLQRAYVDIGYRTQDSEVHAIGAFSRTWLGVQGVTPQVLVNQQYNSVFTTPQTTNNQSGLAQITGRFDLTPSWTLASNFYFRQFDQYHIDGNDADIADCGDQGGTPGNACLPTTGFAGANPNDYQFTNHGQPIPYLGDSFPYGTTAFTATHTSTFGTQEQLTDKEKILGHDNYFVVGGSVDQSYTHFSSTTTLGVLDPNFQNLYLGFPGSEAILQTQGNVGFAPVWVHAQATYFGVFALDTLNITNEFAVTAGARYNVANIGLSDASGEQPDNNTNNSYSRINPVIGFTYTPSPALTFYGGYSEANRAPTPLESQCSNPSLPCVLETALVSDPPLQQVVSHTWEGGARGTLVIPNGYGTLIYNAGVFHIVSTNDIVNEASQISGQGFFTNVPETLRQGAELGLQYNYGPLNFYANYAHVDATYQFSATFSSPNNPSADANGNIFVKPGDRIPGIPSNLAKLGVTYAVTPQLKVTAETVLVGSQYYVGDDANQQQKLPAYYYVNLRSTYQVNENVQIFGLINNVTNNHYATFGTFYGTDTTGGNVNQTLFNNNPANGGAGNARAITVAQPISLYAGVKVTF</sequence>
<evidence type="ECO:0000256" key="1">
    <source>
        <dbReference type="ARBA" id="ARBA00004571"/>
    </source>
</evidence>
<dbReference type="InterPro" id="IPR039426">
    <property type="entry name" value="TonB-dep_rcpt-like"/>
</dbReference>
<dbReference type="Gene3D" id="2.170.130.10">
    <property type="entry name" value="TonB-dependent receptor, plug domain"/>
    <property type="match status" value="1"/>
</dbReference>
<keyword evidence="3 8" id="KW-1134">Transmembrane beta strand</keyword>
<evidence type="ECO:0000256" key="7">
    <source>
        <dbReference type="ARBA" id="ARBA00023237"/>
    </source>
</evidence>
<proteinExistence type="inferred from homology"/>
<dbReference type="Proteomes" id="UP000294360">
    <property type="component" value="Chromosome"/>
</dbReference>
<evidence type="ECO:0000313" key="12">
    <source>
        <dbReference type="EMBL" id="VFU08522.1"/>
    </source>
</evidence>
<evidence type="ECO:0000256" key="2">
    <source>
        <dbReference type="ARBA" id="ARBA00022448"/>
    </source>
</evidence>
<dbReference type="GO" id="GO:0009279">
    <property type="term" value="C:cell outer membrane"/>
    <property type="evidence" value="ECO:0007669"/>
    <property type="project" value="UniProtKB-SubCell"/>
</dbReference>
<evidence type="ECO:0000256" key="8">
    <source>
        <dbReference type="PROSITE-ProRule" id="PRU01360"/>
    </source>
</evidence>
<accession>A0A4U8YYJ6</accession>
<dbReference type="Pfam" id="PF00593">
    <property type="entry name" value="TonB_dep_Rec_b-barrel"/>
    <property type="match status" value="1"/>
</dbReference>
<keyword evidence="5 9" id="KW-0798">TonB box</keyword>
<dbReference type="PANTHER" id="PTHR30069">
    <property type="entry name" value="TONB-DEPENDENT OUTER MEMBRANE RECEPTOR"/>
    <property type="match status" value="1"/>
</dbReference>
<dbReference type="KEGG" id="mtun:MTUNDRAET4_1629"/>
<keyword evidence="12" id="KW-0675">Receptor</keyword>
<evidence type="ECO:0000259" key="10">
    <source>
        <dbReference type="Pfam" id="PF00593"/>
    </source>
</evidence>
<dbReference type="Pfam" id="PF07715">
    <property type="entry name" value="Plug"/>
    <property type="match status" value="1"/>
</dbReference>
<dbReference type="EMBL" id="LR536450">
    <property type="protein sequence ID" value="VFU08522.1"/>
    <property type="molecule type" value="Genomic_DNA"/>
</dbReference>
<comment type="similarity">
    <text evidence="8 9">Belongs to the TonB-dependent receptor family.</text>
</comment>
<dbReference type="InterPro" id="IPR037066">
    <property type="entry name" value="Plug_dom_sf"/>
</dbReference>
<evidence type="ECO:0000256" key="3">
    <source>
        <dbReference type="ARBA" id="ARBA00022452"/>
    </source>
</evidence>
<name>A0A4U8YYJ6_METTU</name>
<evidence type="ECO:0000256" key="9">
    <source>
        <dbReference type="RuleBase" id="RU003357"/>
    </source>
</evidence>
<evidence type="ECO:0000259" key="11">
    <source>
        <dbReference type="Pfam" id="PF07715"/>
    </source>
</evidence>
<feature type="domain" description="TonB-dependent receptor plug" evidence="11">
    <location>
        <begin position="68"/>
        <end position="179"/>
    </location>
</feature>
<evidence type="ECO:0000256" key="6">
    <source>
        <dbReference type="ARBA" id="ARBA00023136"/>
    </source>
</evidence>
<dbReference type="Gene3D" id="2.40.170.20">
    <property type="entry name" value="TonB-dependent receptor, beta-barrel domain"/>
    <property type="match status" value="1"/>
</dbReference>
<dbReference type="InterPro" id="IPR000531">
    <property type="entry name" value="Beta-barrel_TonB"/>
</dbReference>
<keyword evidence="4 8" id="KW-0812">Transmembrane</keyword>
<gene>
    <name evidence="12" type="ORF">MTUNDRAET4_1629</name>
</gene>
<keyword evidence="2 8" id="KW-0813">Transport</keyword>
<reference evidence="12 13" key="1">
    <citation type="submission" date="2019-03" db="EMBL/GenBank/DDBJ databases">
        <authorList>
            <person name="Kox A.R. M."/>
        </authorList>
    </citation>
    <scope>NUCLEOTIDE SEQUENCE [LARGE SCALE GENOMIC DNA]</scope>
    <source>
        <strain evidence="12">MTUNDRAET4 annotated genome</strain>
    </source>
</reference>
<keyword evidence="7 8" id="KW-0998">Cell outer membrane</keyword>
<dbReference type="GO" id="GO:0015344">
    <property type="term" value="F:siderophore uptake transmembrane transporter activity"/>
    <property type="evidence" value="ECO:0007669"/>
    <property type="project" value="TreeGrafter"/>
</dbReference>
<dbReference type="SUPFAM" id="SSF56935">
    <property type="entry name" value="Porins"/>
    <property type="match status" value="1"/>
</dbReference>
<dbReference type="PANTHER" id="PTHR30069:SF39">
    <property type="entry name" value="BLL6183 PROTEIN"/>
    <property type="match status" value="1"/>
</dbReference>
<dbReference type="InterPro" id="IPR036942">
    <property type="entry name" value="Beta-barrel_TonB_sf"/>
</dbReference>
<evidence type="ECO:0000256" key="4">
    <source>
        <dbReference type="ARBA" id="ARBA00022692"/>
    </source>
</evidence>
<dbReference type="GO" id="GO:0044718">
    <property type="term" value="P:siderophore transmembrane transport"/>
    <property type="evidence" value="ECO:0007669"/>
    <property type="project" value="TreeGrafter"/>
</dbReference>
<dbReference type="AlphaFoldDB" id="A0A4U8YYJ6"/>
<dbReference type="InterPro" id="IPR012910">
    <property type="entry name" value="Plug_dom"/>
</dbReference>
<evidence type="ECO:0000313" key="13">
    <source>
        <dbReference type="Proteomes" id="UP000294360"/>
    </source>
</evidence>
<organism evidence="12 13">
    <name type="scientific">Methylocella tundrae</name>
    <dbReference type="NCBI Taxonomy" id="227605"/>
    <lineage>
        <taxon>Bacteria</taxon>
        <taxon>Pseudomonadati</taxon>
        <taxon>Pseudomonadota</taxon>
        <taxon>Alphaproteobacteria</taxon>
        <taxon>Hyphomicrobiales</taxon>
        <taxon>Beijerinckiaceae</taxon>
        <taxon>Methylocella</taxon>
    </lineage>
</organism>
<feature type="domain" description="TonB-dependent receptor-like beta-barrel" evidence="10">
    <location>
        <begin position="286"/>
        <end position="761"/>
    </location>
</feature>
<comment type="subcellular location">
    <subcellularLocation>
        <location evidence="1 8">Cell outer membrane</location>
        <topology evidence="1 8">Multi-pass membrane protein</topology>
    </subcellularLocation>
</comment>
<keyword evidence="6 8" id="KW-0472">Membrane</keyword>